<evidence type="ECO:0000256" key="3">
    <source>
        <dbReference type="ARBA" id="ARBA00022801"/>
    </source>
</evidence>
<dbReference type="Proteomes" id="UP001603857">
    <property type="component" value="Unassembled WGS sequence"/>
</dbReference>
<comment type="cofactor">
    <cofactor evidence="1">
        <name>Mn(2+)</name>
        <dbReference type="ChEBI" id="CHEBI:29035"/>
    </cofactor>
</comment>
<evidence type="ECO:0000256" key="5">
    <source>
        <dbReference type="ARBA" id="ARBA00023211"/>
    </source>
</evidence>
<name>A0ABD1MKW4_9FABA</name>
<reference evidence="7 8" key="1">
    <citation type="submission" date="2024-08" db="EMBL/GenBank/DDBJ databases">
        <title>Insights into the chromosomal genome structure of Flemingia macrophylla.</title>
        <authorList>
            <person name="Ding Y."/>
            <person name="Zhao Y."/>
            <person name="Bi W."/>
            <person name="Wu M."/>
            <person name="Zhao G."/>
            <person name="Gong Y."/>
            <person name="Li W."/>
            <person name="Zhang P."/>
        </authorList>
    </citation>
    <scope>NUCLEOTIDE SEQUENCE [LARGE SCALE GENOMIC DNA]</scope>
    <source>
        <strain evidence="7">DYQJB</strain>
        <tissue evidence="7">Leaf</tissue>
    </source>
</reference>
<comment type="caution">
    <text evidence="7">The sequence shown here is derived from an EMBL/GenBank/DDBJ whole genome shotgun (WGS) entry which is preliminary data.</text>
</comment>
<keyword evidence="4" id="KW-0472">Membrane</keyword>
<protein>
    <submittedName>
        <fullName evidence="7">Uncharacterized protein</fullName>
    </submittedName>
</protein>
<evidence type="ECO:0000256" key="1">
    <source>
        <dbReference type="ARBA" id="ARBA00001936"/>
    </source>
</evidence>
<dbReference type="SUPFAM" id="SSF56300">
    <property type="entry name" value="Metallo-dependent phosphatases"/>
    <property type="match status" value="1"/>
</dbReference>
<evidence type="ECO:0000313" key="8">
    <source>
        <dbReference type="Proteomes" id="UP001603857"/>
    </source>
</evidence>
<keyword evidence="5" id="KW-0464">Manganese</keyword>
<dbReference type="PANTHER" id="PTHR13315">
    <property type="entry name" value="METALLO PHOSPHOESTERASE RELATED"/>
    <property type="match status" value="1"/>
</dbReference>
<evidence type="ECO:0000256" key="4">
    <source>
        <dbReference type="ARBA" id="ARBA00023136"/>
    </source>
</evidence>
<proteinExistence type="predicted"/>
<dbReference type="InterPro" id="IPR033308">
    <property type="entry name" value="PGAP5/Cdc1/Ted1"/>
</dbReference>
<sequence length="315" mass="35054">MGSNNNGVWFQSIVCITSRNRLPPRLGGVGLKAHLHQSPAHQQQQRQSQSHDRRRPPPLRLRFLPPLPPKWLALLRRFRRVLGPFVGLPFHVVLGDRDVGECGEVDADRVSWVADQFPGLDSAACAAFEIGDVGFVTLNAVALLCGNCALRFEVERVVERESVDLRTSGSDGFGSGPVLLLHLPLDRTTDRDYAGFRRPSKSFTQGLNVLPKIREVDGGGIYDVLHTLPLNVSEYILQALKPRIIFSAHSYEFSDYVHRDGTREITVPAMSWNSRDDPGFVIATFQKAGRAVFNTGQCSVSSIMEYLQIPRVKAE</sequence>
<dbReference type="PANTHER" id="PTHR13315:SF0">
    <property type="entry name" value="METALLOPHOSPHOESTERASE 1"/>
    <property type="match status" value="1"/>
</dbReference>
<organism evidence="7 8">
    <name type="scientific">Flemingia macrophylla</name>
    <dbReference type="NCBI Taxonomy" id="520843"/>
    <lineage>
        <taxon>Eukaryota</taxon>
        <taxon>Viridiplantae</taxon>
        <taxon>Streptophyta</taxon>
        <taxon>Embryophyta</taxon>
        <taxon>Tracheophyta</taxon>
        <taxon>Spermatophyta</taxon>
        <taxon>Magnoliopsida</taxon>
        <taxon>eudicotyledons</taxon>
        <taxon>Gunneridae</taxon>
        <taxon>Pentapetalae</taxon>
        <taxon>rosids</taxon>
        <taxon>fabids</taxon>
        <taxon>Fabales</taxon>
        <taxon>Fabaceae</taxon>
        <taxon>Papilionoideae</taxon>
        <taxon>50 kb inversion clade</taxon>
        <taxon>NPAAA clade</taxon>
        <taxon>indigoferoid/millettioid clade</taxon>
        <taxon>Phaseoleae</taxon>
        <taxon>Flemingia</taxon>
    </lineage>
</organism>
<dbReference type="InterPro" id="IPR029052">
    <property type="entry name" value="Metallo-depent_PP-like"/>
</dbReference>
<evidence type="ECO:0000256" key="2">
    <source>
        <dbReference type="ARBA" id="ARBA00022723"/>
    </source>
</evidence>
<dbReference type="GO" id="GO:0046872">
    <property type="term" value="F:metal ion binding"/>
    <property type="evidence" value="ECO:0007669"/>
    <property type="project" value="UniProtKB-KW"/>
</dbReference>
<evidence type="ECO:0000256" key="6">
    <source>
        <dbReference type="SAM" id="MobiDB-lite"/>
    </source>
</evidence>
<dbReference type="AlphaFoldDB" id="A0ABD1MKW4"/>
<gene>
    <name evidence="7" type="ORF">Fmac_010902</name>
</gene>
<keyword evidence="3" id="KW-0378">Hydrolase</keyword>
<dbReference type="GO" id="GO:0016787">
    <property type="term" value="F:hydrolase activity"/>
    <property type="evidence" value="ECO:0007669"/>
    <property type="project" value="UniProtKB-KW"/>
</dbReference>
<feature type="compositionally biased region" description="Low complexity" evidence="6">
    <location>
        <begin position="36"/>
        <end position="48"/>
    </location>
</feature>
<dbReference type="EMBL" id="JBGMDY010000004">
    <property type="protein sequence ID" value="KAL2336456.1"/>
    <property type="molecule type" value="Genomic_DNA"/>
</dbReference>
<accession>A0ABD1MKW4</accession>
<evidence type="ECO:0000313" key="7">
    <source>
        <dbReference type="EMBL" id="KAL2336456.1"/>
    </source>
</evidence>
<keyword evidence="2" id="KW-0479">Metal-binding</keyword>
<feature type="region of interest" description="Disordered" evidence="6">
    <location>
        <begin position="27"/>
        <end position="59"/>
    </location>
</feature>
<keyword evidence="8" id="KW-1185">Reference proteome</keyword>